<proteinExistence type="predicted"/>
<keyword evidence="1" id="KW-0732">Signal</keyword>
<gene>
    <name evidence="2" type="ORF">LZZ85_19025</name>
</gene>
<name>A0ABS9KVP5_9BACT</name>
<dbReference type="InterPro" id="IPR019861">
    <property type="entry name" value="PorP/SprF_Bacteroidetes"/>
</dbReference>
<reference evidence="2" key="1">
    <citation type="submission" date="2022-01" db="EMBL/GenBank/DDBJ databases">
        <authorList>
            <person name="Jo J.-H."/>
            <person name="Im W.-T."/>
        </authorList>
    </citation>
    <scope>NUCLEOTIDE SEQUENCE</scope>
    <source>
        <strain evidence="2">NA20</strain>
    </source>
</reference>
<dbReference type="Pfam" id="PF11751">
    <property type="entry name" value="PorP_SprF"/>
    <property type="match status" value="1"/>
</dbReference>
<evidence type="ECO:0000313" key="3">
    <source>
        <dbReference type="Proteomes" id="UP001165367"/>
    </source>
</evidence>
<keyword evidence="3" id="KW-1185">Reference proteome</keyword>
<dbReference type="NCBIfam" id="TIGR03519">
    <property type="entry name" value="T9SS_PorP_fam"/>
    <property type="match status" value="1"/>
</dbReference>
<dbReference type="EMBL" id="JAKLTR010000013">
    <property type="protein sequence ID" value="MCG2616401.1"/>
    <property type="molecule type" value="Genomic_DNA"/>
</dbReference>
<feature type="signal peptide" evidence="1">
    <location>
        <begin position="1"/>
        <end position="23"/>
    </location>
</feature>
<evidence type="ECO:0000256" key="1">
    <source>
        <dbReference type="SAM" id="SignalP"/>
    </source>
</evidence>
<evidence type="ECO:0000313" key="2">
    <source>
        <dbReference type="EMBL" id="MCG2616401.1"/>
    </source>
</evidence>
<dbReference type="Proteomes" id="UP001165367">
    <property type="component" value="Unassembled WGS sequence"/>
</dbReference>
<dbReference type="RefSeq" id="WP_237874937.1">
    <property type="nucleotide sequence ID" value="NZ_JAKLTR010000013.1"/>
</dbReference>
<accession>A0ABS9KVP5</accession>
<organism evidence="2 3">
    <name type="scientific">Terrimonas ginsenosidimutans</name>
    <dbReference type="NCBI Taxonomy" id="2908004"/>
    <lineage>
        <taxon>Bacteria</taxon>
        <taxon>Pseudomonadati</taxon>
        <taxon>Bacteroidota</taxon>
        <taxon>Chitinophagia</taxon>
        <taxon>Chitinophagales</taxon>
        <taxon>Chitinophagaceae</taxon>
        <taxon>Terrimonas</taxon>
    </lineage>
</organism>
<protein>
    <submittedName>
        <fullName evidence="2">PorP/SprF family type IX secretion system membrane protein</fullName>
    </submittedName>
</protein>
<comment type="caution">
    <text evidence="2">The sequence shown here is derived from an EMBL/GenBank/DDBJ whole genome shotgun (WGS) entry which is preliminary data.</text>
</comment>
<sequence>MKELKRLAFMICIGCAAVPSIHAQDLHFSQFMNSPLVTNPANTGFIPEGDYRLGANFRNQWSSVMAIPYKTMSAFGDVQIAERDNSWVGVGGVIMRDVAGSGNLTSTKVYGSVAYHQMLNLGSLLSMGFNVGWSNKQINVTNLKFPDQFDGHFFDSHLPTSVALAANNISYLDIQAGLNYAFFPDERTYFNVGFSTMHINRPRESFFAEQPGISNRIPVRHTAFINGSFKLNDQWIINPNSYFSLQAKSYEWLLGANARYNLSGDGENILIGGLYYRNSDAIIPMVGLGYKDFVFTFTYDATISTLKNYNNSRGAFELSLVKEGLFDQYKGNRREAMCPSFKTY</sequence>
<feature type="chain" id="PRO_5047331840" evidence="1">
    <location>
        <begin position="24"/>
        <end position="344"/>
    </location>
</feature>